<accession>A0A1H4DWG5</accession>
<dbReference type="GO" id="GO:0005886">
    <property type="term" value="C:plasma membrane"/>
    <property type="evidence" value="ECO:0007669"/>
    <property type="project" value="UniProtKB-SubCell"/>
</dbReference>
<dbReference type="InterPro" id="IPR002781">
    <property type="entry name" value="TM_pro_TauE-like"/>
</dbReference>
<dbReference type="Pfam" id="PF01925">
    <property type="entry name" value="TauE"/>
    <property type="match status" value="1"/>
</dbReference>
<evidence type="ECO:0000256" key="5">
    <source>
        <dbReference type="ARBA" id="ARBA00022692"/>
    </source>
</evidence>
<name>A0A1H4DWG5_9BACT</name>
<dbReference type="InterPro" id="IPR052017">
    <property type="entry name" value="TSUP"/>
</dbReference>
<keyword evidence="10" id="KW-1185">Reference proteome</keyword>
<comment type="subcellular location">
    <subcellularLocation>
        <location evidence="1 8">Cell membrane</location>
        <topology evidence="1 8">Multi-pass membrane protein</topology>
    </subcellularLocation>
</comment>
<reference evidence="9 10" key="1">
    <citation type="submission" date="2016-10" db="EMBL/GenBank/DDBJ databases">
        <authorList>
            <person name="de Groot N.N."/>
        </authorList>
    </citation>
    <scope>NUCLEOTIDE SEQUENCE [LARGE SCALE GENOMIC DNA]</scope>
    <source>
        <strain evidence="9 10">DSM 7343</strain>
    </source>
</reference>
<keyword evidence="7 8" id="KW-0472">Membrane</keyword>
<evidence type="ECO:0000256" key="3">
    <source>
        <dbReference type="ARBA" id="ARBA00022448"/>
    </source>
</evidence>
<keyword evidence="6 8" id="KW-1133">Transmembrane helix</keyword>
<evidence type="ECO:0000313" key="9">
    <source>
        <dbReference type="EMBL" id="SEA77135.1"/>
    </source>
</evidence>
<evidence type="ECO:0000256" key="7">
    <source>
        <dbReference type="ARBA" id="ARBA00023136"/>
    </source>
</evidence>
<organism evidence="9 10">
    <name type="scientific">Desulfuromusa kysingii</name>
    <dbReference type="NCBI Taxonomy" id="37625"/>
    <lineage>
        <taxon>Bacteria</taxon>
        <taxon>Pseudomonadati</taxon>
        <taxon>Thermodesulfobacteriota</taxon>
        <taxon>Desulfuromonadia</taxon>
        <taxon>Desulfuromonadales</taxon>
        <taxon>Geopsychrobacteraceae</taxon>
        <taxon>Desulfuromusa</taxon>
    </lineage>
</organism>
<feature type="transmembrane region" description="Helical" evidence="8">
    <location>
        <begin position="124"/>
        <end position="145"/>
    </location>
</feature>
<evidence type="ECO:0000256" key="2">
    <source>
        <dbReference type="ARBA" id="ARBA00009142"/>
    </source>
</evidence>
<dbReference type="Proteomes" id="UP000199409">
    <property type="component" value="Unassembled WGS sequence"/>
</dbReference>
<gene>
    <name evidence="9" type="ORF">SAMN05660420_03122</name>
</gene>
<protein>
    <recommendedName>
        <fullName evidence="8">Probable membrane transporter protein</fullName>
    </recommendedName>
</protein>
<feature type="transmembrane region" description="Helical" evidence="8">
    <location>
        <begin position="187"/>
        <end position="205"/>
    </location>
</feature>
<dbReference type="OrthoDB" id="1806594at2"/>
<evidence type="ECO:0000256" key="4">
    <source>
        <dbReference type="ARBA" id="ARBA00022475"/>
    </source>
</evidence>
<keyword evidence="4 8" id="KW-1003">Cell membrane</keyword>
<evidence type="ECO:0000256" key="8">
    <source>
        <dbReference type="RuleBase" id="RU363041"/>
    </source>
</evidence>
<proteinExistence type="inferred from homology"/>
<dbReference type="PANTHER" id="PTHR30269">
    <property type="entry name" value="TRANSMEMBRANE PROTEIN YFCA"/>
    <property type="match status" value="1"/>
</dbReference>
<dbReference type="PANTHER" id="PTHR30269:SF23">
    <property type="entry name" value="MEMBRANE TRANSPORTER PROTEIN YDHB-RELATED"/>
    <property type="match status" value="1"/>
</dbReference>
<feature type="transmembrane region" description="Helical" evidence="8">
    <location>
        <begin position="68"/>
        <end position="87"/>
    </location>
</feature>
<feature type="transmembrane region" description="Helical" evidence="8">
    <location>
        <begin position="157"/>
        <end position="175"/>
    </location>
</feature>
<dbReference type="AlphaFoldDB" id="A0A1H4DWG5"/>
<dbReference type="RefSeq" id="WP_092350532.1">
    <property type="nucleotide sequence ID" value="NZ_FNQN01000012.1"/>
</dbReference>
<dbReference type="STRING" id="37625.SAMN05660420_03122"/>
<evidence type="ECO:0000256" key="6">
    <source>
        <dbReference type="ARBA" id="ARBA00022989"/>
    </source>
</evidence>
<comment type="similarity">
    <text evidence="2 8">Belongs to the 4-toluene sulfonate uptake permease (TSUP) (TC 2.A.102) family.</text>
</comment>
<feature type="transmembrane region" description="Helical" evidence="8">
    <location>
        <begin position="217"/>
        <end position="234"/>
    </location>
</feature>
<feature type="transmembrane region" description="Helical" evidence="8">
    <location>
        <begin position="41"/>
        <end position="61"/>
    </location>
</feature>
<evidence type="ECO:0000313" key="10">
    <source>
        <dbReference type="Proteomes" id="UP000199409"/>
    </source>
</evidence>
<keyword evidence="5 8" id="KW-0812">Transmembrane</keyword>
<sequence length="235" mass="25755">MELLIISILAFVSALVTSVFGFGAGLVLTPLLTFIMPLKDALGIGALIFLVTSGSKLIWYFKDIDWKIHRFSFGLSLIGLFSGFYLISVIDAFLLEKIYAVMLIFFGIKALLNQKETTIHRVHCGYPILGGLFSALVHGGGVFFIRICRVSGLDRVQTVATVAAIHFSINIFKALFFTGSGLVDAKYIVTLAPAYCCAIIGTRVGRSVLKKHVNEQIFSYGIGTLLLLLSVKYLF</sequence>
<evidence type="ECO:0000256" key="1">
    <source>
        <dbReference type="ARBA" id="ARBA00004651"/>
    </source>
</evidence>
<dbReference type="EMBL" id="FNQN01000012">
    <property type="protein sequence ID" value="SEA77135.1"/>
    <property type="molecule type" value="Genomic_DNA"/>
</dbReference>
<keyword evidence="3" id="KW-0813">Transport</keyword>